<dbReference type="AlphaFoldDB" id="A0A6G0XJ77"/>
<evidence type="ECO:0000313" key="2">
    <source>
        <dbReference type="Proteomes" id="UP000481153"/>
    </source>
</evidence>
<protein>
    <submittedName>
        <fullName evidence="1">Uncharacterized protein</fullName>
    </submittedName>
</protein>
<accession>A0A6G0XJ77</accession>
<dbReference type="EMBL" id="VJMJ01000052">
    <property type="protein sequence ID" value="KAF0740363.1"/>
    <property type="molecule type" value="Genomic_DNA"/>
</dbReference>
<comment type="caution">
    <text evidence="1">The sequence shown here is derived from an EMBL/GenBank/DDBJ whole genome shotgun (WGS) entry which is preliminary data.</text>
</comment>
<sequence length="100" mass="11690">MSTKPTCSPLVQPNTFVVPTEPPMTLTKCEIDLEQDFEDRMFFHRAEDLDDLMFPNYREDTAENPFYEEVKKGEAILFRQDAFDDFLFYSQGHALEAQQA</sequence>
<name>A0A6G0XJ77_9STRA</name>
<organism evidence="1 2">
    <name type="scientific">Aphanomyces euteiches</name>
    <dbReference type="NCBI Taxonomy" id="100861"/>
    <lineage>
        <taxon>Eukaryota</taxon>
        <taxon>Sar</taxon>
        <taxon>Stramenopiles</taxon>
        <taxon>Oomycota</taxon>
        <taxon>Saprolegniomycetes</taxon>
        <taxon>Saprolegniales</taxon>
        <taxon>Verrucalvaceae</taxon>
        <taxon>Aphanomyces</taxon>
    </lineage>
</organism>
<dbReference type="VEuPathDB" id="FungiDB:AeMF1_019456"/>
<keyword evidence="2" id="KW-1185">Reference proteome</keyword>
<evidence type="ECO:0000313" key="1">
    <source>
        <dbReference type="EMBL" id="KAF0740363.1"/>
    </source>
</evidence>
<proteinExistence type="predicted"/>
<reference evidence="1 2" key="1">
    <citation type="submission" date="2019-07" db="EMBL/GenBank/DDBJ databases">
        <title>Genomics analysis of Aphanomyces spp. identifies a new class of oomycete effector associated with host adaptation.</title>
        <authorList>
            <person name="Gaulin E."/>
        </authorList>
    </citation>
    <scope>NUCLEOTIDE SEQUENCE [LARGE SCALE GENOMIC DNA]</scope>
    <source>
        <strain evidence="1 2">ATCC 201684</strain>
    </source>
</reference>
<dbReference type="Proteomes" id="UP000481153">
    <property type="component" value="Unassembled WGS sequence"/>
</dbReference>
<gene>
    <name evidence="1" type="ORF">Ae201684_004102</name>
</gene>